<gene>
    <name evidence="1" type="ORF">CP500_013340</name>
</gene>
<accession>A0A2G4EZJ4</accession>
<protein>
    <submittedName>
        <fullName evidence="1">Uncharacterized protein</fullName>
    </submittedName>
</protein>
<sequence length="69" mass="7453">MGESETGFLRKSLIFTRRCGKKPGFLGVVSQSETGFLREYSSLALNLGKNPVSWVGANMETAPCPLVST</sequence>
<evidence type="ECO:0000313" key="1">
    <source>
        <dbReference type="EMBL" id="PHX54936.1"/>
    </source>
</evidence>
<comment type="caution">
    <text evidence="1">The sequence shown here is derived from an EMBL/GenBank/DDBJ whole genome shotgun (WGS) entry which is preliminary data.</text>
</comment>
<reference evidence="1" key="1">
    <citation type="submission" date="2017-10" db="EMBL/GenBank/DDBJ databases">
        <title>Draft genome sequence of the planktic cyanobacteria Tychonema bourrellyi isolated from alpine lentic freshwater.</title>
        <authorList>
            <person name="Tett A."/>
            <person name="Armanini F."/>
            <person name="Asnicar F."/>
            <person name="Boscaini A."/>
            <person name="Pasolli E."/>
            <person name="Zolfo M."/>
            <person name="Donati C."/>
            <person name="Salmaso N."/>
            <person name="Segata N."/>
        </authorList>
    </citation>
    <scope>NUCLEOTIDE SEQUENCE</scope>
    <source>
        <strain evidence="1">FEM_GT703</strain>
    </source>
</reference>
<organism evidence="1 2">
    <name type="scientific">Tychonema bourrellyi FEM_GT703</name>
    <dbReference type="NCBI Taxonomy" id="2040638"/>
    <lineage>
        <taxon>Bacteria</taxon>
        <taxon>Bacillati</taxon>
        <taxon>Cyanobacteriota</taxon>
        <taxon>Cyanophyceae</taxon>
        <taxon>Oscillatoriophycideae</taxon>
        <taxon>Oscillatoriales</taxon>
        <taxon>Microcoleaceae</taxon>
        <taxon>Tychonema</taxon>
    </lineage>
</organism>
<keyword evidence="2" id="KW-1185">Reference proteome</keyword>
<name>A0A2G4EZJ4_9CYAN</name>
<proteinExistence type="predicted"/>
<dbReference type="Proteomes" id="UP000226442">
    <property type="component" value="Unassembled WGS sequence"/>
</dbReference>
<dbReference type="EMBL" id="NXIB02000071">
    <property type="protein sequence ID" value="PHX54936.1"/>
    <property type="molecule type" value="Genomic_DNA"/>
</dbReference>
<dbReference type="AlphaFoldDB" id="A0A2G4EZJ4"/>
<evidence type="ECO:0000313" key="2">
    <source>
        <dbReference type="Proteomes" id="UP000226442"/>
    </source>
</evidence>